<proteinExistence type="predicted"/>
<dbReference type="Proteomes" id="UP000631114">
    <property type="component" value="Unassembled WGS sequence"/>
</dbReference>
<dbReference type="EMBL" id="JADFTS010000004">
    <property type="protein sequence ID" value="KAF9607827.1"/>
    <property type="molecule type" value="Genomic_DNA"/>
</dbReference>
<reference evidence="1 2" key="1">
    <citation type="submission" date="2020-10" db="EMBL/GenBank/DDBJ databases">
        <title>The Coptis chinensis genome and diversification of protoberbering-type alkaloids.</title>
        <authorList>
            <person name="Wang B."/>
            <person name="Shu S."/>
            <person name="Song C."/>
            <person name="Liu Y."/>
        </authorList>
    </citation>
    <scope>NUCLEOTIDE SEQUENCE [LARGE SCALE GENOMIC DNA]</scope>
    <source>
        <strain evidence="1">HL-2020</strain>
        <tissue evidence="1">Leaf</tissue>
    </source>
</reference>
<accession>A0A835I183</accession>
<keyword evidence="2" id="KW-1185">Reference proteome</keyword>
<organism evidence="1 2">
    <name type="scientific">Coptis chinensis</name>
    <dbReference type="NCBI Taxonomy" id="261450"/>
    <lineage>
        <taxon>Eukaryota</taxon>
        <taxon>Viridiplantae</taxon>
        <taxon>Streptophyta</taxon>
        <taxon>Embryophyta</taxon>
        <taxon>Tracheophyta</taxon>
        <taxon>Spermatophyta</taxon>
        <taxon>Magnoliopsida</taxon>
        <taxon>Ranunculales</taxon>
        <taxon>Ranunculaceae</taxon>
        <taxon>Coptidoideae</taxon>
        <taxon>Coptis</taxon>
    </lineage>
</organism>
<gene>
    <name evidence="1" type="ORF">IFM89_001575</name>
</gene>
<name>A0A835I183_9MAGN</name>
<protein>
    <submittedName>
        <fullName evidence="1">Uncharacterized protein</fullName>
    </submittedName>
</protein>
<comment type="caution">
    <text evidence="1">The sequence shown here is derived from an EMBL/GenBank/DDBJ whole genome shotgun (WGS) entry which is preliminary data.</text>
</comment>
<sequence length="147" mass="16296">MGQSELIHIALAFAVKAASTPESCVLGKKELMQGLRKVDICLQNDHGQVVDDMNGNSDVCQVPQAMKSHYGLPPNSNNQGVYHPMVGSLSMPMTPYPQTMQQLIIPTTHQAMVWPTMEVENSQPSQGLLNLLNEQYDVPQPSWRPIR</sequence>
<evidence type="ECO:0000313" key="2">
    <source>
        <dbReference type="Proteomes" id="UP000631114"/>
    </source>
</evidence>
<evidence type="ECO:0000313" key="1">
    <source>
        <dbReference type="EMBL" id="KAF9607827.1"/>
    </source>
</evidence>
<dbReference type="AlphaFoldDB" id="A0A835I183"/>